<dbReference type="Proteomes" id="UP001055955">
    <property type="component" value="Chromosome"/>
</dbReference>
<dbReference type="EMBL" id="CP092900">
    <property type="protein sequence ID" value="UTC24561.1"/>
    <property type="molecule type" value="Genomic_DNA"/>
</dbReference>
<reference evidence="1 2" key="1">
    <citation type="journal article" date="2022" name="Nat. Microbiol.">
        <title>The microbiome of a bacterivorous marine choanoflagellate contains a resource-demanding obligate bacterial associate.</title>
        <authorList>
            <person name="Needham D.M."/>
            <person name="Poirier C."/>
            <person name="Bachy C."/>
            <person name="George E.E."/>
            <person name="Wilken S."/>
            <person name="Yung C.C.M."/>
            <person name="Limardo A.J."/>
            <person name="Morando M."/>
            <person name="Sudek L."/>
            <person name="Malmstrom R.R."/>
            <person name="Keeling P.J."/>
            <person name="Santoro A.E."/>
            <person name="Worden A.Z."/>
        </authorList>
    </citation>
    <scope>NUCLEOTIDE SEQUENCE [LARGE SCALE GENOMIC DNA]</scope>
    <source>
        <strain evidence="1 2">Comchoano-1</strain>
    </source>
</reference>
<sequence length="67" mass="7700">MRLNLSQATAFIAADSTGYRALESGIIADNNQTYHQAWHNLTAFLYFCTLIQNYKKRVSHSLHKKQV</sequence>
<proteinExistence type="predicted"/>
<gene>
    <name evidence="1" type="ORF">MMH89_00060</name>
</gene>
<evidence type="ECO:0000313" key="2">
    <source>
        <dbReference type="Proteomes" id="UP001055955"/>
    </source>
</evidence>
<accession>A0ABY5DJW5</accession>
<keyword evidence="2" id="KW-1185">Reference proteome</keyword>
<evidence type="ECO:0000313" key="1">
    <source>
        <dbReference type="EMBL" id="UTC24561.1"/>
    </source>
</evidence>
<evidence type="ECO:0008006" key="3">
    <source>
        <dbReference type="Google" id="ProtNLM"/>
    </source>
</evidence>
<name>A0ABY5DJW5_9GAMM</name>
<dbReference type="RefSeq" id="WP_258568345.1">
    <property type="nucleotide sequence ID" value="NZ_CP092900.1"/>
</dbReference>
<organism evidence="1 2">
    <name type="scientific">Candidatus Comchoanobacter bicostacola</name>
    <dbReference type="NCBI Taxonomy" id="2919598"/>
    <lineage>
        <taxon>Bacteria</taxon>
        <taxon>Pseudomonadati</taxon>
        <taxon>Pseudomonadota</taxon>
        <taxon>Gammaproteobacteria</taxon>
        <taxon>Candidatus Comchoanobacterales</taxon>
        <taxon>Candidatus Comchoanobacteraceae</taxon>
        <taxon>Candidatus Comchoanobacter</taxon>
    </lineage>
</organism>
<protein>
    <recommendedName>
        <fullName evidence="3">Transposase</fullName>
    </recommendedName>
</protein>